<dbReference type="AlphaFoldDB" id="A0AAF3EEU2"/>
<feature type="signal peptide" evidence="2">
    <location>
        <begin position="1"/>
        <end position="17"/>
    </location>
</feature>
<sequence>MLLYLLSPFLVAALVETSSKNLNRPSLSEFGYYGPFTSRFFFNDHPEEARRIGDRFAQSQKPTEKISPLRRKRSTDDLGNGSSSFLNNLIKGESSDREKHVEDDPSDTDLLMLLAEYSKMRNRLRALERHLERSSLLKDFDEKTKGDDEESLIDSLMHLQKKTHNTKKTTETTEPEKFTTDPSIGFNHRTEPVTEQPQMSGGEAELARILETGKQTSFLPSLSDPSMLSTDGESMFEDITAPENPPITGDTFEQILLGDTMTPEMTTTTTTEATTTTTEPTTRRTSTRSSNSQHPRVPKSPPTVVWTYNPEARPIMIGFKANEKSSMSMDYDLESSTTTAEPTTPTTTTTTTEQSTTRHRKAHRKAKTHHVEKPVPLPTMSDYVPIVVGPKGEPIILPHYIAEPLTTYRPTTAKTQRVFGRGDEMEAWIKNRLRQQSTDFDSPIPPTAPPTITPTTKPTTTEKLKNNRSNKKKDDNIKDSEYSEEYYEDDSEEETKAKSTPPSQLLQYVSINGGPPVLRSVSSSAHSRPQPSSSYTPLTFGSNGAIPYLSSRLPLDSRYSGISMNPSPYQAFYMPMKKKL</sequence>
<feature type="region of interest" description="Disordered" evidence="1">
    <location>
        <begin position="517"/>
        <end position="541"/>
    </location>
</feature>
<feature type="compositionally biased region" description="Low complexity" evidence="1">
    <location>
        <begin position="334"/>
        <end position="355"/>
    </location>
</feature>
<keyword evidence="3" id="KW-1185">Reference proteome</keyword>
<feature type="compositionally biased region" description="Basic and acidic residues" evidence="1">
    <location>
        <begin position="168"/>
        <end position="179"/>
    </location>
</feature>
<feature type="region of interest" description="Disordered" evidence="1">
    <location>
        <begin position="329"/>
        <end position="379"/>
    </location>
</feature>
<feature type="region of interest" description="Disordered" evidence="1">
    <location>
        <begin position="434"/>
        <end position="504"/>
    </location>
</feature>
<feature type="compositionally biased region" description="Low complexity" evidence="1">
    <location>
        <begin position="266"/>
        <end position="290"/>
    </location>
</feature>
<feature type="region of interest" description="Disordered" evidence="1">
    <location>
        <begin position="164"/>
        <end position="199"/>
    </location>
</feature>
<feature type="compositionally biased region" description="Basic and acidic residues" evidence="1">
    <location>
        <begin position="93"/>
        <end position="103"/>
    </location>
</feature>
<feature type="compositionally biased region" description="Pro residues" evidence="1">
    <location>
        <begin position="443"/>
        <end position="452"/>
    </location>
</feature>
<organism evidence="3 4">
    <name type="scientific">Mesorhabditis belari</name>
    <dbReference type="NCBI Taxonomy" id="2138241"/>
    <lineage>
        <taxon>Eukaryota</taxon>
        <taxon>Metazoa</taxon>
        <taxon>Ecdysozoa</taxon>
        <taxon>Nematoda</taxon>
        <taxon>Chromadorea</taxon>
        <taxon>Rhabditida</taxon>
        <taxon>Rhabditina</taxon>
        <taxon>Rhabditomorpha</taxon>
        <taxon>Rhabditoidea</taxon>
        <taxon>Rhabditidae</taxon>
        <taxon>Mesorhabditinae</taxon>
        <taxon>Mesorhabditis</taxon>
    </lineage>
</organism>
<accession>A0AAF3EEU2</accession>
<dbReference type="Proteomes" id="UP000887575">
    <property type="component" value="Unassembled WGS sequence"/>
</dbReference>
<evidence type="ECO:0000313" key="4">
    <source>
        <dbReference type="WBParaSite" id="MBELARI_LOCUS12497"/>
    </source>
</evidence>
<evidence type="ECO:0000256" key="1">
    <source>
        <dbReference type="SAM" id="MobiDB-lite"/>
    </source>
</evidence>
<feature type="region of interest" description="Disordered" evidence="1">
    <location>
        <begin position="266"/>
        <end position="305"/>
    </location>
</feature>
<name>A0AAF3EEU2_9BILA</name>
<feature type="compositionally biased region" description="Low complexity" evidence="1">
    <location>
        <begin position="520"/>
        <end position="534"/>
    </location>
</feature>
<keyword evidence="2" id="KW-0732">Signal</keyword>
<evidence type="ECO:0000256" key="2">
    <source>
        <dbReference type="SAM" id="SignalP"/>
    </source>
</evidence>
<feature type="region of interest" description="Disordered" evidence="1">
    <location>
        <begin position="57"/>
        <end position="105"/>
    </location>
</feature>
<evidence type="ECO:0000313" key="3">
    <source>
        <dbReference type="Proteomes" id="UP000887575"/>
    </source>
</evidence>
<feature type="compositionally biased region" description="Basic and acidic residues" evidence="1">
    <location>
        <begin position="472"/>
        <end position="481"/>
    </location>
</feature>
<feature type="chain" id="PRO_5041955144" evidence="2">
    <location>
        <begin position="18"/>
        <end position="580"/>
    </location>
</feature>
<dbReference type="WBParaSite" id="MBELARI_LOCUS12497">
    <property type="protein sequence ID" value="MBELARI_LOCUS12497"/>
    <property type="gene ID" value="MBELARI_LOCUS12497"/>
</dbReference>
<proteinExistence type="predicted"/>
<protein>
    <submittedName>
        <fullName evidence="4">Uncharacterized protein</fullName>
    </submittedName>
</protein>
<feature type="compositionally biased region" description="Basic residues" evidence="1">
    <location>
        <begin position="357"/>
        <end position="370"/>
    </location>
</feature>
<feature type="compositionally biased region" description="Acidic residues" evidence="1">
    <location>
        <begin position="482"/>
        <end position="493"/>
    </location>
</feature>
<reference evidence="4" key="1">
    <citation type="submission" date="2024-02" db="UniProtKB">
        <authorList>
            <consortium name="WormBaseParasite"/>
        </authorList>
    </citation>
    <scope>IDENTIFICATION</scope>
</reference>